<name>A0A382CKM2_9ZZZZ</name>
<dbReference type="EMBL" id="UINC01035026">
    <property type="protein sequence ID" value="SVB26768.1"/>
    <property type="molecule type" value="Genomic_DNA"/>
</dbReference>
<organism evidence="2">
    <name type="scientific">marine metagenome</name>
    <dbReference type="NCBI Taxonomy" id="408172"/>
    <lineage>
        <taxon>unclassified sequences</taxon>
        <taxon>metagenomes</taxon>
        <taxon>ecological metagenomes</taxon>
    </lineage>
</organism>
<feature type="domain" description="N,N-dimethylformamidase beta subunit-like C-terminal" evidence="1">
    <location>
        <begin position="10"/>
        <end position="114"/>
    </location>
</feature>
<reference evidence="2" key="1">
    <citation type="submission" date="2018-05" db="EMBL/GenBank/DDBJ databases">
        <authorList>
            <person name="Lanie J.A."/>
            <person name="Ng W.-L."/>
            <person name="Kazmierczak K.M."/>
            <person name="Andrzejewski T.M."/>
            <person name="Davidsen T.M."/>
            <person name="Wayne K.J."/>
            <person name="Tettelin H."/>
            <person name="Glass J.I."/>
            <person name="Rusch D."/>
            <person name="Podicherti R."/>
            <person name="Tsui H.-C.T."/>
            <person name="Winkler M.E."/>
        </authorList>
    </citation>
    <scope>NUCLEOTIDE SEQUENCE</scope>
</reference>
<gene>
    <name evidence="2" type="ORF">METZ01_LOCUS179622</name>
</gene>
<evidence type="ECO:0000313" key="2">
    <source>
        <dbReference type="EMBL" id="SVB26768.1"/>
    </source>
</evidence>
<dbReference type="InterPro" id="IPR046540">
    <property type="entry name" value="DMFA2_C"/>
</dbReference>
<evidence type="ECO:0000259" key="1">
    <source>
        <dbReference type="Pfam" id="PF20254"/>
    </source>
</evidence>
<dbReference type="AlphaFoldDB" id="A0A382CKM2"/>
<protein>
    <recommendedName>
        <fullName evidence="1">N,N-dimethylformamidase beta subunit-like C-terminal domain-containing protein</fullName>
    </recommendedName>
</protein>
<sequence>MPDSWHRTVSWITDGIEGEIIGDFGLAHGAAGGIEMDRYDLEKGTPPHAKIIASSGGHTDNYMLVCEEVLYAFPGMTGTYDHRIRADMVYFTSSNNGAVFSTGSIAFGQALPCHGFENNVSKLLANLVDAFSKDGPLPGGAWISDEKQWR</sequence>
<accession>A0A382CKM2</accession>
<proteinExistence type="predicted"/>
<dbReference type="Pfam" id="PF20254">
    <property type="entry name" value="DMFA2_C"/>
    <property type="match status" value="1"/>
</dbReference>